<gene>
    <name evidence="1" type="ORF">RM540_05500</name>
</gene>
<keyword evidence="2" id="KW-1185">Reference proteome</keyword>
<accession>A0ABU3BPI3</accession>
<evidence type="ECO:0000313" key="1">
    <source>
        <dbReference type="EMBL" id="MDT0631200.1"/>
    </source>
</evidence>
<comment type="caution">
    <text evidence="1">The sequence shown here is derived from an EMBL/GenBank/DDBJ whole genome shotgun (WGS) entry which is preliminary data.</text>
</comment>
<dbReference type="InterPro" id="IPR011042">
    <property type="entry name" value="6-blade_b-propeller_TolB-like"/>
</dbReference>
<protein>
    <submittedName>
        <fullName evidence="1">Uncharacterized protein</fullName>
    </submittedName>
</protein>
<dbReference type="Gene3D" id="2.120.10.30">
    <property type="entry name" value="TolB, C-terminal domain"/>
    <property type="match status" value="1"/>
</dbReference>
<proteinExistence type="predicted"/>
<dbReference type="EMBL" id="JAVRHT010000009">
    <property type="protein sequence ID" value="MDT0631200.1"/>
    <property type="molecule type" value="Genomic_DNA"/>
</dbReference>
<evidence type="ECO:0000313" key="2">
    <source>
        <dbReference type="Proteomes" id="UP001267426"/>
    </source>
</evidence>
<dbReference type="Proteomes" id="UP001267426">
    <property type="component" value="Unassembled WGS sequence"/>
</dbReference>
<dbReference type="SUPFAM" id="SSF82171">
    <property type="entry name" value="DPP6 N-terminal domain-like"/>
    <property type="match status" value="1"/>
</dbReference>
<name>A0ABU3BPI3_9BACT</name>
<organism evidence="1 2">
    <name type="scientific">Rubrivirga litoralis</name>
    <dbReference type="NCBI Taxonomy" id="3075598"/>
    <lineage>
        <taxon>Bacteria</taxon>
        <taxon>Pseudomonadati</taxon>
        <taxon>Rhodothermota</taxon>
        <taxon>Rhodothermia</taxon>
        <taxon>Rhodothermales</taxon>
        <taxon>Rubricoccaceae</taxon>
        <taxon>Rubrivirga</taxon>
    </lineage>
</organism>
<dbReference type="RefSeq" id="WP_311662543.1">
    <property type="nucleotide sequence ID" value="NZ_JAVRHT010000009.1"/>
</dbReference>
<reference evidence="1 2" key="1">
    <citation type="submission" date="2023-09" db="EMBL/GenBank/DDBJ databases">
        <authorList>
            <person name="Rey-Velasco X."/>
        </authorList>
    </citation>
    <scope>NUCLEOTIDE SEQUENCE [LARGE SCALE GENOMIC DNA]</scope>
    <source>
        <strain evidence="1 2">F394</strain>
    </source>
</reference>
<sequence>MMETFNGWAGTQLTEGTRAGRFHAHAYYDIPVFDADSRLVAGHQVGFAGRQPTPNDAIEIGYVDTEGDRAWTPVGESRAWSWQQGAMTQWVPGSRTLVWNDREGDGFVARTLDLDTGQDRTLPRPVYAVDPTGQFALSLNMARLDHVRPGYGYPGGAGARLDQRRPADDGVWRMDLETGDSRLVLSLRDAARLVAPLLSPKERLKHFIRRYVYWFNHVKMSPDGQRFTVKFRFRPRDFSRWKWNGRMGMSLTCGVDGSDLRLLSWATSHVIWLDDERLYLWNEADRELALYRDAPSGGQRVERMAPGLVDYNVHMRHFPETTDRFVFDTPYREEVDVFAYDASSGEQEQVARFQNHRPTSGAFRCDLHPNPSPDGEKVVVTSLDDGGRQMYLLTR</sequence>